<sequence length="98" mass="11088">MGELENLVCTKQKKRDMLSNFSLPVCGQFFNTPHFLLGASHNFQIYPFYPFSSSFPSPPVIVPITIAHLRTIASQDYTILPQPLHPRSMPTTVRNHSS</sequence>
<evidence type="ECO:0000313" key="2">
    <source>
        <dbReference type="EnsemblPlants" id="KRH07198"/>
    </source>
</evidence>
<proteinExistence type="predicted"/>
<dbReference type="Proteomes" id="UP000008827">
    <property type="component" value="Chromosome 16"/>
</dbReference>
<organism evidence="1">
    <name type="scientific">Glycine max</name>
    <name type="common">Soybean</name>
    <name type="synonym">Glycine hispida</name>
    <dbReference type="NCBI Taxonomy" id="3847"/>
    <lineage>
        <taxon>Eukaryota</taxon>
        <taxon>Viridiplantae</taxon>
        <taxon>Streptophyta</taxon>
        <taxon>Embryophyta</taxon>
        <taxon>Tracheophyta</taxon>
        <taxon>Spermatophyta</taxon>
        <taxon>Magnoliopsida</taxon>
        <taxon>eudicotyledons</taxon>
        <taxon>Gunneridae</taxon>
        <taxon>Pentapetalae</taxon>
        <taxon>rosids</taxon>
        <taxon>fabids</taxon>
        <taxon>Fabales</taxon>
        <taxon>Fabaceae</taxon>
        <taxon>Papilionoideae</taxon>
        <taxon>50 kb inversion clade</taxon>
        <taxon>NPAAA clade</taxon>
        <taxon>indigoferoid/millettioid clade</taxon>
        <taxon>Phaseoleae</taxon>
        <taxon>Glycine</taxon>
        <taxon>Glycine subgen. Soja</taxon>
    </lineage>
</organism>
<accession>A0A0R0FMK7</accession>
<reference evidence="1 2" key="1">
    <citation type="journal article" date="2010" name="Nature">
        <title>Genome sequence of the palaeopolyploid soybean.</title>
        <authorList>
            <person name="Schmutz J."/>
            <person name="Cannon S.B."/>
            <person name="Schlueter J."/>
            <person name="Ma J."/>
            <person name="Mitros T."/>
            <person name="Nelson W."/>
            <person name="Hyten D.L."/>
            <person name="Song Q."/>
            <person name="Thelen J.J."/>
            <person name="Cheng J."/>
            <person name="Xu D."/>
            <person name="Hellsten U."/>
            <person name="May G.D."/>
            <person name="Yu Y."/>
            <person name="Sakurai T."/>
            <person name="Umezawa T."/>
            <person name="Bhattacharyya M.K."/>
            <person name="Sandhu D."/>
            <person name="Valliyodan B."/>
            <person name="Lindquist E."/>
            <person name="Peto M."/>
            <person name="Grant D."/>
            <person name="Shu S."/>
            <person name="Goodstein D."/>
            <person name="Barry K."/>
            <person name="Futrell-Griggs M."/>
            <person name="Abernathy B."/>
            <person name="Du J."/>
            <person name="Tian Z."/>
            <person name="Zhu L."/>
            <person name="Gill N."/>
            <person name="Joshi T."/>
            <person name="Libault M."/>
            <person name="Sethuraman A."/>
            <person name="Zhang X.-C."/>
            <person name="Shinozaki K."/>
            <person name="Nguyen H.T."/>
            <person name="Wing R.A."/>
            <person name="Cregan P."/>
            <person name="Specht J."/>
            <person name="Grimwood J."/>
            <person name="Rokhsar D."/>
            <person name="Stacey G."/>
            <person name="Shoemaker R.C."/>
            <person name="Jackson S.A."/>
        </authorList>
    </citation>
    <scope>NUCLEOTIDE SEQUENCE [LARGE SCALE GENOMIC DNA]</scope>
    <source>
        <strain evidence="2">cv. Williams 82</strain>
        <tissue evidence="1">Callus</tissue>
    </source>
</reference>
<name>A0A0R0FMK7_SOYBN</name>
<reference evidence="1" key="3">
    <citation type="submission" date="2018-07" db="EMBL/GenBank/DDBJ databases">
        <title>WGS assembly of Glycine max.</title>
        <authorList>
            <person name="Schmutz J."/>
            <person name="Cannon S."/>
            <person name="Schlueter J."/>
            <person name="Ma J."/>
            <person name="Mitros T."/>
            <person name="Nelson W."/>
            <person name="Hyten D."/>
            <person name="Song Q."/>
            <person name="Thelen J."/>
            <person name="Cheng J."/>
            <person name="Xu D."/>
            <person name="Hellsten U."/>
            <person name="May G."/>
            <person name="Yu Y."/>
            <person name="Sakurai T."/>
            <person name="Umezawa T."/>
            <person name="Bhattacharyya M."/>
            <person name="Sandhu D."/>
            <person name="Valliyodan B."/>
            <person name="Lindquist E."/>
            <person name="Peto M."/>
            <person name="Grant D."/>
            <person name="Shu S."/>
            <person name="Goodstein D."/>
            <person name="Barry K."/>
            <person name="Futrell-Griggs M."/>
            <person name="Abernathy B."/>
            <person name="Du J."/>
            <person name="Tian Z."/>
            <person name="Zhu L."/>
            <person name="Gill N."/>
            <person name="Joshi T."/>
            <person name="Libault M."/>
            <person name="Sethuraman A."/>
            <person name="Zhang X."/>
            <person name="Shinozaki K."/>
            <person name="Nguyen H."/>
            <person name="Wing R."/>
            <person name="Cregan P."/>
            <person name="Specht J."/>
            <person name="Grimwood J."/>
            <person name="Rokhsar D."/>
            <person name="Stacey G."/>
            <person name="Shoemaker R."/>
            <person name="Jackson S."/>
        </authorList>
    </citation>
    <scope>NUCLEOTIDE SEQUENCE</scope>
    <source>
        <tissue evidence="1">Callus</tissue>
    </source>
</reference>
<evidence type="ECO:0000313" key="1">
    <source>
        <dbReference type="EMBL" id="KRH07198.1"/>
    </source>
</evidence>
<gene>
    <name evidence="1" type="ORF">GLYMA_16G074100</name>
</gene>
<protein>
    <submittedName>
        <fullName evidence="1 2">Uncharacterized protein</fullName>
    </submittedName>
</protein>
<keyword evidence="3" id="KW-1185">Reference proteome</keyword>
<dbReference type="AlphaFoldDB" id="A0A0R0FMK7"/>
<reference evidence="2" key="2">
    <citation type="submission" date="2018-02" db="UniProtKB">
        <authorList>
            <consortium name="EnsemblPlants"/>
        </authorList>
    </citation>
    <scope>IDENTIFICATION</scope>
    <source>
        <strain evidence="2">Williams 82</strain>
    </source>
</reference>
<dbReference type="InParanoid" id="A0A0R0FMK7"/>
<evidence type="ECO:0000313" key="3">
    <source>
        <dbReference type="Proteomes" id="UP000008827"/>
    </source>
</evidence>
<dbReference type="Gramene" id="KRH07198">
    <property type="protein sequence ID" value="KRH07198"/>
    <property type="gene ID" value="GLYMA_16G074100"/>
</dbReference>
<dbReference type="EMBL" id="CM000849">
    <property type="protein sequence ID" value="KRH07198.1"/>
    <property type="molecule type" value="Genomic_DNA"/>
</dbReference>
<dbReference type="EnsemblPlants" id="KRH07198">
    <property type="protein sequence ID" value="KRH07198"/>
    <property type="gene ID" value="GLYMA_16G074100"/>
</dbReference>